<dbReference type="EMBL" id="JAVLVT010000006">
    <property type="protein sequence ID" value="MDS1271566.1"/>
    <property type="molecule type" value="Genomic_DNA"/>
</dbReference>
<keyword evidence="4" id="KW-1133">Transmembrane helix</keyword>
<dbReference type="SUPFAM" id="SSF56300">
    <property type="entry name" value="Metallo-dependent phosphatases"/>
    <property type="match status" value="1"/>
</dbReference>
<comment type="caution">
    <text evidence="6">The sequence shown here is derived from an EMBL/GenBank/DDBJ whole genome shotgun (WGS) entry which is preliminary data.</text>
</comment>
<keyword evidence="1" id="KW-0479">Metal-binding</keyword>
<dbReference type="PANTHER" id="PTHR31302">
    <property type="entry name" value="TRANSMEMBRANE PROTEIN WITH METALLOPHOSPHOESTERASE DOMAIN-RELATED"/>
    <property type="match status" value="1"/>
</dbReference>
<dbReference type="InterPro" id="IPR029052">
    <property type="entry name" value="Metallo-depent_PP-like"/>
</dbReference>
<evidence type="ECO:0000256" key="3">
    <source>
        <dbReference type="SAM" id="MobiDB-lite"/>
    </source>
</evidence>
<feature type="transmembrane region" description="Helical" evidence="4">
    <location>
        <begin position="139"/>
        <end position="159"/>
    </location>
</feature>
<protein>
    <submittedName>
        <fullName evidence="6">Metallophosphoesterase</fullName>
    </submittedName>
</protein>
<feature type="compositionally biased region" description="Basic and acidic residues" evidence="3">
    <location>
        <begin position="517"/>
        <end position="526"/>
    </location>
</feature>
<dbReference type="InterPro" id="IPR004843">
    <property type="entry name" value="Calcineurin-like_PHP"/>
</dbReference>
<dbReference type="Proteomes" id="UP001250214">
    <property type="component" value="Unassembled WGS sequence"/>
</dbReference>
<dbReference type="CDD" id="cd00838">
    <property type="entry name" value="MPP_superfamily"/>
    <property type="match status" value="1"/>
</dbReference>
<feature type="compositionally biased region" description="Basic and acidic residues" evidence="3">
    <location>
        <begin position="541"/>
        <end position="552"/>
    </location>
</feature>
<dbReference type="RefSeq" id="WP_310913116.1">
    <property type="nucleotide sequence ID" value="NZ_JAVLVT010000006.1"/>
</dbReference>
<feature type="compositionally biased region" description="Acidic residues" evidence="3">
    <location>
        <begin position="389"/>
        <end position="411"/>
    </location>
</feature>
<evidence type="ECO:0000313" key="6">
    <source>
        <dbReference type="EMBL" id="MDS1271566.1"/>
    </source>
</evidence>
<dbReference type="InterPro" id="IPR051158">
    <property type="entry name" value="Metallophosphoesterase_sf"/>
</dbReference>
<reference evidence="7" key="1">
    <citation type="submission" date="2023-07" db="EMBL/GenBank/DDBJ databases">
        <title>Novel species in the genus Lipingzhangella isolated from Sambhar Salt Lake.</title>
        <authorList>
            <person name="Jiya N."/>
            <person name="Kajale S."/>
            <person name="Sharma A."/>
        </authorList>
    </citation>
    <scope>NUCLEOTIDE SEQUENCE [LARGE SCALE GENOMIC DNA]</scope>
    <source>
        <strain evidence="7">LS1_29</strain>
    </source>
</reference>
<feature type="transmembrane region" description="Helical" evidence="4">
    <location>
        <begin position="166"/>
        <end position="187"/>
    </location>
</feature>
<accession>A0ABU2H8E6</accession>
<evidence type="ECO:0000259" key="5">
    <source>
        <dbReference type="Pfam" id="PF00149"/>
    </source>
</evidence>
<keyword evidence="2" id="KW-0378">Hydrolase</keyword>
<evidence type="ECO:0000313" key="7">
    <source>
        <dbReference type="Proteomes" id="UP001250214"/>
    </source>
</evidence>
<evidence type="ECO:0000256" key="1">
    <source>
        <dbReference type="ARBA" id="ARBA00022723"/>
    </source>
</evidence>
<sequence>MEVGGLSARVRTAARRTVPALRRWVAATRRSRLARCAAVAGTSVAGAVLGLALGAQVQTPVGPADVTLSARPALTGETVLNVAPLGKLSFDTHSSPLRVEATIEEIRMAAAEDFLEDPTAMDRLAGSVVEEVRDGAVALLARALGMAALGGGVVALLVFRDLRRAAWSTLGGAGCVVVVSAGAAVSFNPASVSEPRYTGLLVGAPQAFGDTIEVVDRIEEYQRQLAGLVVNVSQLYEAASALPDYVDEGESETIRALHVSDLHLNPAAWSVIRSLTNQFNVDLVLDSGDLTERGSAAEDIFADEISTLDVPYVWVRGNHDSMGTQRAVEAQENAIVLDGDTEEVAGLRVFGMGDPRFAPDQTQQVTEQDVRDLGAEHAAEVHDAAVAADEGDGNDGEQEDTQEENGDAEVEGVDRTGLDVVLVHDQIQAEAFSGLTPLVLAGSEHRRSDHLDPAGTQYLVQGSTGGAGLRGLEPRAGSPTPLQASVLYFDVDTGRLQARDDVDLGGLGLTSAQIERHVAQEPDRELTLPSQRPSPDGPTMEDGRNPGDDEEE</sequence>
<gene>
    <name evidence="6" type="ORF">RIF23_14805</name>
</gene>
<dbReference type="PANTHER" id="PTHR31302:SF31">
    <property type="entry name" value="PHOSPHODIESTERASE YAEI"/>
    <property type="match status" value="1"/>
</dbReference>
<feature type="region of interest" description="Disordered" evidence="3">
    <location>
        <begin position="446"/>
        <end position="479"/>
    </location>
</feature>
<name>A0ABU2H8E6_9ACTN</name>
<proteinExistence type="predicted"/>
<evidence type="ECO:0000256" key="2">
    <source>
        <dbReference type="ARBA" id="ARBA00022801"/>
    </source>
</evidence>
<keyword evidence="7" id="KW-1185">Reference proteome</keyword>
<evidence type="ECO:0000256" key="4">
    <source>
        <dbReference type="SAM" id="Phobius"/>
    </source>
</evidence>
<feature type="domain" description="Calcineurin-like phosphoesterase" evidence="5">
    <location>
        <begin position="255"/>
        <end position="325"/>
    </location>
</feature>
<keyword evidence="4" id="KW-0472">Membrane</keyword>
<organism evidence="6 7">
    <name type="scientific">Lipingzhangella rawalii</name>
    <dbReference type="NCBI Taxonomy" id="2055835"/>
    <lineage>
        <taxon>Bacteria</taxon>
        <taxon>Bacillati</taxon>
        <taxon>Actinomycetota</taxon>
        <taxon>Actinomycetes</taxon>
        <taxon>Streptosporangiales</taxon>
        <taxon>Nocardiopsidaceae</taxon>
        <taxon>Lipingzhangella</taxon>
    </lineage>
</organism>
<feature type="transmembrane region" description="Helical" evidence="4">
    <location>
        <begin position="33"/>
        <end position="53"/>
    </location>
</feature>
<feature type="region of interest" description="Disordered" evidence="3">
    <location>
        <begin position="386"/>
        <end position="412"/>
    </location>
</feature>
<dbReference type="Gene3D" id="3.60.21.10">
    <property type="match status" value="1"/>
</dbReference>
<feature type="region of interest" description="Disordered" evidence="3">
    <location>
        <begin position="517"/>
        <end position="552"/>
    </location>
</feature>
<keyword evidence="4" id="KW-0812">Transmembrane</keyword>
<dbReference type="Pfam" id="PF00149">
    <property type="entry name" value="Metallophos"/>
    <property type="match status" value="1"/>
</dbReference>